<accession>A0ABY4HNK9</accession>
<dbReference type="Proteomes" id="UP000830454">
    <property type="component" value="Chromosome"/>
</dbReference>
<dbReference type="RefSeq" id="WP_246917398.1">
    <property type="nucleotide sequence ID" value="NZ_CP090145.1"/>
</dbReference>
<evidence type="ECO:0000313" key="1">
    <source>
        <dbReference type="EMBL" id="UOX34451.1"/>
    </source>
</evidence>
<reference evidence="1" key="1">
    <citation type="submission" date="2021-12" db="EMBL/GenBank/DDBJ databases">
        <authorList>
            <person name="Cha I.-T."/>
            <person name="Lee K.-E."/>
            <person name="Park S.-J."/>
        </authorList>
    </citation>
    <scope>NUCLEOTIDE SEQUENCE</scope>
    <source>
        <strain evidence="1">YSM-43</strain>
    </source>
</reference>
<evidence type="ECO:0000313" key="2">
    <source>
        <dbReference type="Proteomes" id="UP000830454"/>
    </source>
</evidence>
<name>A0ABY4HNK9_9FLAO</name>
<proteinExistence type="predicted"/>
<dbReference type="EMBL" id="CP090145">
    <property type="protein sequence ID" value="UOX34451.1"/>
    <property type="molecule type" value="Genomic_DNA"/>
</dbReference>
<keyword evidence="2" id="KW-1185">Reference proteome</keyword>
<organism evidence="1 2">
    <name type="scientific">Flavobacterium sediminilitoris</name>
    <dbReference type="NCBI Taxonomy" id="2024526"/>
    <lineage>
        <taxon>Bacteria</taxon>
        <taxon>Pseudomonadati</taxon>
        <taxon>Bacteroidota</taxon>
        <taxon>Flavobacteriia</taxon>
        <taxon>Flavobacteriales</taxon>
        <taxon>Flavobacteriaceae</taxon>
        <taxon>Flavobacterium</taxon>
    </lineage>
</organism>
<gene>
    <name evidence="1" type="ORF">LXD69_02825</name>
</gene>
<sequence>MRITKLLTIVLISALGFGQNDPSNVNFTDIVPPAPSVSALMKLEEVPVNYYTGTPDISIPLYGEKLHERLDLNVGLNYSSTGIKVDDIPGWAGAGWALNFGGSISRTMIGRPDDDMNGIFNNGFFTYESMGDEEKQIFLWNANRFRKDTEYDLFQYNFMGRTGRFYLHKDPLTGQIRPYDLDGNASHKIILNIDTINNKVIDFTIIDQYGYQYLFNAKDYTTSISQPQALEPYDQYVSAWHLTAVKSSSNDILCQFYYDTAIENSITPTNVTYNNLISEYTGIIDANTGSTPSYLPATVFSFSTTTMESSVINRIETKKSKIYFEREARVQGSSSFQNAYVGHKLKRIIIKDLLDNEIKRYDFLINTSVSEKIFLEKIITRFPNETDTHDYLLSYYNQGNLPKFNSKDKDFWGYYNNSNNTTLNPFLGANRNVNKQAIKTGVLTSIKYPTGGSKVFDFEPNTYSYVGSDLLDPNNADDIPENLTYTFKSWNIASTQVNNNNKIVYFEGNQMIATTFKAVSFNSSFRDDIKGYKLLVIPVTPNSYIDPNGGITEFDPNSFSDDDLTATNARISYAINIEDCGNVQTINECLKNLVLTGWYNFKLVQDNQLAMFPVTYSVFFNYKRLSGTNKSTLGGGLRIKKIQFSEDNKNYIETLYSYNLASDASLSSGSQLQKPKKEPYIITRDLKYYIPSNGGTTLGVVFDATTYLVYDNQSSLTIASDKGAYVGYKNVKAEKVITTYTTNRVGDLIELHTPILGKEEYVFTSPIDFPDYPSNTPWVYPFATKPSFDYKRGLLLESRVYDNSDTLLQKEINVYNYYDTAINLGFSLKERASFDCPFVSEYTSYSAFKAFLLRMYYELNNRQVPGQQIWDNYFNQGDVLTGGNGWILCAKATRYLESIPNIQIVGRAELVQKESIRYFKENGTSTTPFVSQNSFFTYNAINKEIKSQSTTNSNNQTIETKYSYAHEMGNQALIDKNMIAIPLKTEVKRSGIALSSQETQYKDWGNGLLAPEIIKTAKGAATAEDRIKYNALDNTTGNPLEVQQEGGQPITYIWGYNKTLPIAKIENATYAQVQPYEANLQTLSNGTDEASLITALNNLRVVLPNAMITTYTHKPLIGVSTMTDPKGNFVRYHYDPFNRLEFVTDKDDKVVSENKYHYKN</sequence>
<protein>
    <recommendedName>
        <fullName evidence="3">YD repeat-containing protein</fullName>
    </recommendedName>
</protein>
<reference evidence="1" key="2">
    <citation type="submission" date="2022-04" db="EMBL/GenBank/DDBJ databases">
        <title>Complete Genome Sequence of Flavobacterium sediminilitoris YSM-43, Isolated from a Tidal Sediment.</title>
        <authorList>
            <person name="Lee P.A."/>
        </authorList>
    </citation>
    <scope>NUCLEOTIDE SEQUENCE</scope>
    <source>
        <strain evidence="1">YSM-43</strain>
    </source>
</reference>
<evidence type="ECO:0008006" key="3">
    <source>
        <dbReference type="Google" id="ProtNLM"/>
    </source>
</evidence>